<dbReference type="GO" id="GO:0005737">
    <property type="term" value="C:cytoplasm"/>
    <property type="evidence" value="ECO:0007669"/>
    <property type="project" value="UniProtKB-SubCell"/>
</dbReference>
<dbReference type="Gene3D" id="3.40.50.300">
    <property type="entry name" value="P-loop containing nucleotide triphosphate hydrolases"/>
    <property type="match status" value="1"/>
</dbReference>
<evidence type="ECO:0000313" key="11">
    <source>
        <dbReference type="Proteomes" id="UP000789508"/>
    </source>
</evidence>
<dbReference type="FunFam" id="3.40.50.300:FF:001691">
    <property type="entry name" value="Probable ATP-dependent kinase TDA10"/>
    <property type="match status" value="1"/>
</dbReference>
<protein>
    <submittedName>
        <fullName evidence="10">2033_t:CDS:1</fullName>
    </submittedName>
</protein>
<dbReference type="PANTHER" id="PTHR10285">
    <property type="entry name" value="URIDINE KINASE"/>
    <property type="match status" value="1"/>
</dbReference>
<dbReference type="SUPFAM" id="SSF52540">
    <property type="entry name" value="P-loop containing nucleoside triphosphate hydrolases"/>
    <property type="match status" value="1"/>
</dbReference>
<evidence type="ECO:0000256" key="1">
    <source>
        <dbReference type="ARBA" id="ARBA00004123"/>
    </source>
</evidence>
<organism evidence="10 11">
    <name type="scientific">Ambispora leptoticha</name>
    <dbReference type="NCBI Taxonomy" id="144679"/>
    <lineage>
        <taxon>Eukaryota</taxon>
        <taxon>Fungi</taxon>
        <taxon>Fungi incertae sedis</taxon>
        <taxon>Mucoromycota</taxon>
        <taxon>Glomeromycotina</taxon>
        <taxon>Glomeromycetes</taxon>
        <taxon>Archaeosporales</taxon>
        <taxon>Ambisporaceae</taxon>
        <taxon>Ambispora</taxon>
    </lineage>
</organism>
<comment type="subcellular location">
    <subcellularLocation>
        <location evidence="2">Cytoplasm</location>
    </subcellularLocation>
    <subcellularLocation>
        <location evidence="1">Nucleus</location>
    </subcellularLocation>
</comment>
<dbReference type="GO" id="GO:0005634">
    <property type="term" value="C:nucleus"/>
    <property type="evidence" value="ECO:0007669"/>
    <property type="project" value="UniProtKB-SubCell"/>
</dbReference>
<name>A0A9N8VGJ8_9GLOM</name>
<keyword evidence="3" id="KW-0963">Cytoplasm</keyword>
<dbReference type="EMBL" id="CAJVPS010000120">
    <property type="protein sequence ID" value="CAG8454445.1"/>
    <property type="molecule type" value="Genomic_DNA"/>
</dbReference>
<reference evidence="10" key="1">
    <citation type="submission" date="2021-06" db="EMBL/GenBank/DDBJ databases">
        <authorList>
            <person name="Kallberg Y."/>
            <person name="Tangrot J."/>
            <person name="Rosling A."/>
        </authorList>
    </citation>
    <scope>NUCLEOTIDE SEQUENCE</scope>
    <source>
        <strain evidence="10">FL130A</strain>
    </source>
</reference>
<evidence type="ECO:0000256" key="2">
    <source>
        <dbReference type="ARBA" id="ARBA00004496"/>
    </source>
</evidence>
<dbReference type="InterPro" id="IPR027417">
    <property type="entry name" value="P-loop_NTPase"/>
</dbReference>
<evidence type="ECO:0000313" key="10">
    <source>
        <dbReference type="EMBL" id="CAG8454445.1"/>
    </source>
</evidence>
<sequence length="310" mass="35949">MVSTTSEIISQFVINQYKDGNYQTPLIIGINGPQGSGKTTTCEQVVTELSQKLAANVIALSIDDFLLTHNDQEKISRANPGNKLLEFRGLPGTHDIKLGSHILQSICNQLPIQIPHYDKSLHNGRGDRAPTSKWTLISSPIDIVLFEGWSLGFKHLSETCLKHIYESSLKYSSKSHLPSHKLEHLLTVNNFLKEYEREWYPYIDAFIHLDAKDINYAYEWRLQQEHTMRKRGLSGMSDAEVRDFVDRYMPAYELYVPALRDKCLFCSNDWDRDEDMGKLQREEHRMHKERSLRILLDRNRKVIDVFKNVL</sequence>
<keyword evidence="4" id="KW-0808">Transferase</keyword>
<proteinExistence type="inferred from homology"/>
<dbReference type="Proteomes" id="UP000789508">
    <property type="component" value="Unassembled WGS sequence"/>
</dbReference>
<gene>
    <name evidence="10" type="ORF">ALEPTO_LOCUS1198</name>
</gene>
<keyword evidence="8" id="KW-0539">Nucleus</keyword>
<comment type="similarity">
    <text evidence="9">Belongs to the GLYK kinase family.</text>
</comment>
<evidence type="ECO:0000256" key="7">
    <source>
        <dbReference type="ARBA" id="ARBA00022840"/>
    </source>
</evidence>
<keyword evidence="7" id="KW-0067">ATP-binding</keyword>
<keyword evidence="11" id="KW-1185">Reference proteome</keyword>
<dbReference type="AlphaFoldDB" id="A0A9N8VGJ8"/>
<keyword evidence="6" id="KW-0418">Kinase</keyword>
<evidence type="ECO:0000256" key="5">
    <source>
        <dbReference type="ARBA" id="ARBA00022741"/>
    </source>
</evidence>
<evidence type="ECO:0000256" key="8">
    <source>
        <dbReference type="ARBA" id="ARBA00023242"/>
    </source>
</evidence>
<evidence type="ECO:0000256" key="9">
    <source>
        <dbReference type="ARBA" id="ARBA00061312"/>
    </source>
</evidence>
<evidence type="ECO:0000256" key="6">
    <source>
        <dbReference type="ARBA" id="ARBA00022777"/>
    </source>
</evidence>
<accession>A0A9N8VGJ8</accession>
<comment type="caution">
    <text evidence="10">The sequence shown here is derived from an EMBL/GenBank/DDBJ whole genome shotgun (WGS) entry which is preliminary data.</text>
</comment>
<dbReference type="GO" id="GO:0005524">
    <property type="term" value="F:ATP binding"/>
    <property type="evidence" value="ECO:0007669"/>
    <property type="project" value="UniProtKB-KW"/>
</dbReference>
<dbReference type="GO" id="GO:0016301">
    <property type="term" value="F:kinase activity"/>
    <property type="evidence" value="ECO:0007669"/>
    <property type="project" value="UniProtKB-KW"/>
</dbReference>
<dbReference type="OrthoDB" id="347435at2759"/>
<evidence type="ECO:0000256" key="3">
    <source>
        <dbReference type="ARBA" id="ARBA00022490"/>
    </source>
</evidence>
<evidence type="ECO:0000256" key="4">
    <source>
        <dbReference type="ARBA" id="ARBA00022679"/>
    </source>
</evidence>
<keyword evidence="5" id="KW-0547">Nucleotide-binding</keyword>